<dbReference type="InterPro" id="IPR023213">
    <property type="entry name" value="CAT-like_dom_sf"/>
</dbReference>
<name>A0A8H9IY09_9PSEU</name>
<comment type="caution">
    <text evidence="2">The sequence shown here is derived from an EMBL/GenBank/DDBJ whole genome shotgun (WGS) entry which is preliminary data.</text>
</comment>
<dbReference type="PANTHER" id="PTHR45527">
    <property type="entry name" value="NONRIBOSOMAL PEPTIDE SYNTHETASE"/>
    <property type="match status" value="1"/>
</dbReference>
<dbReference type="Pfam" id="PF00668">
    <property type="entry name" value="Condensation"/>
    <property type="match status" value="1"/>
</dbReference>
<gene>
    <name evidence="2" type="ORF">GCM10017566_48480</name>
</gene>
<dbReference type="Gene3D" id="3.30.559.10">
    <property type="entry name" value="Chloramphenicol acetyltransferase-like domain"/>
    <property type="match status" value="1"/>
</dbReference>
<evidence type="ECO:0000313" key="2">
    <source>
        <dbReference type="EMBL" id="GHF68925.1"/>
    </source>
</evidence>
<dbReference type="RefSeq" id="WP_183176683.1">
    <property type="nucleotide sequence ID" value="NZ_BNAV01000007.1"/>
</dbReference>
<reference evidence="2" key="1">
    <citation type="journal article" date="2014" name="Int. J. Syst. Evol. Microbiol.">
        <title>Complete genome sequence of Corynebacterium casei LMG S-19264T (=DSM 44701T), isolated from a smear-ripened cheese.</title>
        <authorList>
            <consortium name="US DOE Joint Genome Institute (JGI-PGF)"/>
            <person name="Walter F."/>
            <person name="Albersmeier A."/>
            <person name="Kalinowski J."/>
            <person name="Ruckert C."/>
        </authorList>
    </citation>
    <scope>NUCLEOTIDE SEQUENCE</scope>
    <source>
        <strain evidence="2">CGMCC 4.7679</strain>
    </source>
</reference>
<dbReference type="Gene3D" id="3.30.559.30">
    <property type="entry name" value="Nonribosomal peptide synthetase, condensation domain"/>
    <property type="match status" value="1"/>
</dbReference>
<reference evidence="2" key="2">
    <citation type="submission" date="2020-09" db="EMBL/GenBank/DDBJ databases">
        <authorList>
            <person name="Sun Q."/>
            <person name="Zhou Y."/>
        </authorList>
    </citation>
    <scope>NUCLEOTIDE SEQUENCE</scope>
    <source>
        <strain evidence="2">CGMCC 4.7679</strain>
    </source>
</reference>
<dbReference type="GO" id="GO:0031177">
    <property type="term" value="F:phosphopantetheine binding"/>
    <property type="evidence" value="ECO:0007669"/>
    <property type="project" value="TreeGrafter"/>
</dbReference>
<dbReference type="GO" id="GO:0043041">
    <property type="term" value="P:amino acid activation for nonribosomal peptide biosynthetic process"/>
    <property type="evidence" value="ECO:0007669"/>
    <property type="project" value="TreeGrafter"/>
</dbReference>
<sequence>MQFTELSGYRVRPGACTVLRPFLRPGGTNVVADPRPAAYVQEAHLRVAHARRAAGEAAASWLGTAFELPGRPDIAALQRALLGWIDRHETLRSVLSCTEDGVFRRTLPPGEVGLARQDLGRFDTGELASRLEDLFDAETDPLTWPSYVFAVVSHDDSFTVYVSLDHSNVDGYSVLMIAREVSDLYRAETSGSPVALGSVGSYVDFASAERRSARRVLADHQAVAAWRNFLLSHGGELPAFPVSLGAAPQTGTCRMLLDAEEASALEARSRAHGGSFMTGSLACLALAARAECGSGVFGALMSMHTRSAVEWAESLGWYVGLVPLRVAVGPADDFPGVLAAVTAQTRAAKTMAAIPFERIAELLGRDLTPRFVLSYMDLRRVPGADRWADWKAAALRSRSPHADEVYLWLIRSHEGLRLSARYPDTPAARTVLARYFDRVAGVLRASAPVPQPAG</sequence>
<dbReference type="AlphaFoldDB" id="A0A8H9IY09"/>
<dbReference type="GO" id="GO:0003824">
    <property type="term" value="F:catalytic activity"/>
    <property type="evidence" value="ECO:0007669"/>
    <property type="project" value="InterPro"/>
</dbReference>
<evidence type="ECO:0000313" key="3">
    <source>
        <dbReference type="Proteomes" id="UP000658656"/>
    </source>
</evidence>
<keyword evidence="3" id="KW-1185">Reference proteome</keyword>
<dbReference type="GO" id="GO:0005737">
    <property type="term" value="C:cytoplasm"/>
    <property type="evidence" value="ECO:0007669"/>
    <property type="project" value="TreeGrafter"/>
</dbReference>
<dbReference type="SUPFAM" id="SSF52777">
    <property type="entry name" value="CoA-dependent acyltransferases"/>
    <property type="match status" value="2"/>
</dbReference>
<dbReference type="Proteomes" id="UP000658656">
    <property type="component" value="Unassembled WGS sequence"/>
</dbReference>
<feature type="domain" description="Condensation" evidence="1">
    <location>
        <begin position="64"/>
        <end position="364"/>
    </location>
</feature>
<dbReference type="GO" id="GO:0008610">
    <property type="term" value="P:lipid biosynthetic process"/>
    <property type="evidence" value="ECO:0007669"/>
    <property type="project" value="UniProtKB-ARBA"/>
</dbReference>
<dbReference type="InterPro" id="IPR001242">
    <property type="entry name" value="Condensation_dom"/>
</dbReference>
<dbReference type="EMBL" id="BNAV01000007">
    <property type="protein sequence ID" value="GHF68925.1"/>
    <property type="molecule type" value="Genomic_DNA"/>
</dbReference>
<accession>A0A8H9IY09</accession>
<dbReference type="GO" id="GO:0044550">
    <property type="term" value="P:secondary metabolite biosynthetic process"/>
    <property type="evidence" value="ECO:0007669"/>
    <property type="project" value="TreeGrafter"/>
</dbReference>
<organism evidence="2 3">
    <name type="scientific">Amycolatopsis bartoniae</name>
    <dbReference type="NCBI Taxonomy" id="941986"/>
    <lineage>
        <taxon>Bacteria</taxon>
        <taxon>Bacillati</taxon>
        <taxon>Actinomycetota</taxon>
        <taxon>Actinomycetes</taxon>
        <taxon>Pseudonocardiales</taxon>
        <taxon>Pseudonocardiaceae</taxon>
        <taxon>Amycolatopsis</taxon>
    </lineage>
</organism>
<proteinExistence type="predicted"/>
<evidence type="ECO:0000259" key="1">
    <source>
        <dbReference type="Pfam" id="PF00668"/>
    </source>
</evidence>
<protein>
    <recommendedName>
        <fullName evidence="1">Condensation domain-containing protein</fullName>
    </recommendedName>
</protein>
<dbReference type="PANTHER" id="PTHR45527:SF1">
    <property type="entry name" value="FATTY ACID SYNTHASE"/>
    <property type="match status" value="1"/>
</dbReference>